<dbReference type="InterPro" id="IPR036864">
    <property type="entry name" value="Zn2-C6_fun-type_DNA-bd_sf"/>
</dbReference>
<organism evidence="3 4">
    <name type="scientific">Rhizoctonia solani</name>
    <dbReference type="NCBI Taxonomy" id="456999"/>
    <lineage>
        <taxon>Eukaryota</taxon>
        <taxon>Fungi</taxon>
        <taxon>Dikarya</taxon>
        <taxon>Basidiomycota</taxon>
        <taxon>Agaricomycotina</taxon>
        <taxon>Agaricomycetes</taxon>
        <taxon>Cantharellales</taxon>
        <taxon>Ceratobasidiaceae</taxon>
        <taxon>Rhizoctonia</taxon>
    </lineage>
</organism>
<dbReference type="Proteomes" id="UP000663853">
    <property type="component" value="Unassembled WGS sequence"/>
</dbReference>
<proteinExistence type="predicted"/>
<dbReference type="GO" id="GO:0000981">
    <property type="term" value="F:DNA-binding transcription factor activity, RNA polymerase II-specific"/>
    <property type="evidence" value="ECO:0007669"/>
    <property type="project" value="InterPro"/>
</dbReference>
<evidence type="ECO:0000313" key="4">
    <source>
        <dbReference type="Proteomes" id="UP000663853"/>
    </source>
</evidence>
<dbReference type="Pfam" id="PF00172">
    <property type="entry name" value="Zn_clus"/>
    <property type="match status" value="1"/>
</dbReference>
<feature type="region of interest" description="Disordered" evidence="1">
    <location>
        <begin position="187"/>
        <end position="285"/>
    </location>
</feature>
<evidence type="ECO:0000313" key="3">
    <source>
        <dbReference type="EMBL" id="CAE6411647.1"/>
    </source>
</evidence>
<dbReference type="GO" id="GO:0008270">
    <property type="term" value="F:zinc ion binding"/>
    <property type="evidence" value="ECO:0007669"/>
    <property type="project" value="InterPro"/>
</dbReference>
<reference evidence="3" key="1">
    <citation type="submission" date="2021-01" db="EMBL/GenBank/DDBJ databases">
        <authorList>
            <person name="Kaushik A."/>
        </authorList>
    </citation>
    <scope>NUCLEOTIDE SEQUENCE</scope>
    <source>
        <strain evidence="3">AG6-10EEA</strain>
    </source>
</reference>
<dbReference type="SMART" id="SM00066">
    <property type="entry name" value="GAL4"/>
    <property type="match status" value="1"/>
</dbReference>
<feature type="compositionally biased region" description="Basic and acidic residues" evidence="1">
    <location>
        <begin position="270"/>
        <end position="281"/>
    </location>
</feature>
<gene>
    <name evidence="3" type="ORF">RDB_LOCUS1575</name>
</gene>
<dbReference type="AlphaFoldDB" id="A0A8H3AAJ7"/>
<dbReference type="InterPro" id="IPR001138">
    <property type="entry name" value="Zn2Cys6_DnaBD"/>
</dbReference>
<evidence type="ECO:0000256" key="1">
    <source>
        <dbReference type="SAM" id="MobiDB-lite"/>
    </source>
</evidence>
<name>A0A8H3AAJ7_9AGAM</name>
<dbReference type="PROSITE" id="PS50048">
    <property type="entry name" value="ZN2_CY6_FUNGAL_2"/>
    <property type="match status" value="1"/>
</dbReference>
<comment type="caution">
    <text evidence="3">The sequence shown here is derived from an EMBL/GenBank/DDBJ whole genome shotgun (WGS) entry which is preliminary data.</text>
</comment>
<evidence type="ECO:0000259" key="2">
    <source>
        <dbReference type="PROSITE" id="PS50048"/>
    </source>
</evidence>
<accession>A0A8H3AAJ7</accession>
<feature type="region of interest" description="Disordered" evidence="1">
    <location>
        <begin position="68"/>
        <end position="103"/>
    </location>
</feature>
<dbReference type="SUPFAM" id="SSF57701">
    <property type="entry name" value="Zn2/Cys6 DNA-binding domain"/>
    <property type="match status" value="1"/>
</dbReference>
<feature type="compositionally biased region" description="Low complexity" evidence="1">
    <location>
        <begin position="92"/>
        <end position="101"/>
    </location>
</feature>
<protein>
    <recommendedName>
        <fullName evidence="2">Zn(2)-C6 fungal-type domain-containing protein</fullName>
    </recommendedName>
</protein>
<dbReference type="EMBL" id="CAJMXA010000023">
    <property type="protein sequence ID" value="CAE6411647.1"/>
    <property type="molecule type" value="Genomic_DNA"/>
</dbReference>
<feature type="domain" description="Zn(2)-C6 fungal-type" evidence="2">
    <location>
        <begin position="27"/>
        <end position="57"/>
    </location>
</feature>
<feature type="non-terminal residue" evidence="3">
    <location>
        <position position="1"/>
    </location>
</feature>
<feature type="compositionally biased region" description="Low complexity" evidence="1">
    <location>
        <begin position="230"/>
        <end position="251"/>
    </location>
</feature>
<sequence length="416" mass="45191">RAFFGSVAHPTGFIDAVSPMSNTINAGCVTCEARNKKCDRTRGPAGCRRCVRAGIKCGGYPNSMVPRLKHNNRGSEPQASASLEGHSEYTNPGSIPSSSSIDPLVPGHNISRLGGNNSAAPTIEDLNFLDWSSGIPIPQYTNPHSSIANPRGQLPTPLVSQTLIPSARHIPTPLIQQNRTQIVQLLTPPDESRARTSASRARPGGPMTPGQASLFDSIFSLADNPPVLPRSPESPGSSVVRSPSVGSERSSAIGQMHNPDSHHQATPAVDRPEGHDDRTNFDDPENLQVGLLNELALDREVESNIVPFLAHCFTSWMSRFIFEPTQSISLARDTIIRGHTLGEEVRQKMILVANTVLAISKSTDYELTYFATLYKQVVRGVQEARACNILTREAAMKAMESCHEVRTYCSYKGVDY</sequence>